<name>A0A160TA55_9CHLR</name>
<proteinExistence type="predicted"/>
<evidence type="ECO:0000313" key="2">
    <source>
        <dbReference type="Proteomes" id="UP000215027"/>
    </source>
</evidence>
<dbReference type="KEGG" id="pbf:CFX0092_B0671"/>
<keyword evidence="2" id="KW-1185">Reference proteome</keyword>
<protein>
    <submittedName>
        <fullName evidence="1">Uncharacterized protein</fullName>
    </submittedName>
</protein>
<dbReference type="AlphaFoldDB" id="A0A160TA55"/>
<dbReference type="EMBL" id="LN890656">
    <property type="protein sequence ID" value="CUS06205.1"/>
    <property type="molecule type" value="Genomic_DNA"/>
</dbReference>
<accession>A0A160TA55</accession>
<sequence>MAHGDDAGGAVGHFNHPADDTTAIRPPAVVAARLAAARPPAMLAALAFAALVTPRPPLAMVPAAVAPFRVAPLRLPHATWARPAAMPPAPRPTFIHDNRYLYHLLFSFAAHRPVDAGVAAPLGIRPPSVLATRLLPVHTAFFVVHVCFCHIGDILLCIEYIFKYIEYVFNCLLYNRIPQSKPSFILKTRFLFPL</sequence>
<evidence type="ECO:0000313" key="1">
    <source>
        <dbReference type="EMBL" id="CUS06205.1"/>
    </source>
</evidence>
<gene>
    <name evidence="1" type="ORF">CFX0092_B0671</name>
</gene>
<reference evidence="1" key="1">
    <citation type="submission" date="2016-01" db="EMBL/GenBank/DDBJ databases">
        <authorList>
            <person name="Mcilroy J.S."/>
            <person name="Karst M S."/>
            <person name="Albertsen M."/>
        </authorList>
    </citation>
    <scope>NUCLEOTIDE SEQUENCE</scope>
    <source>
        <strain evidence="1">Cfx-K</strain>
    </source>
</reference>
<dbReference type="Proteomes" id="UP000215027">
    <property type="component" value="Chromosome II"/>
</dbReference>
<organism evidence="1 2">
    <name type="scientific">Candidatus Promineifilum breve</name>
    <dbReference type="NCBI Taxonomy" id="1806508"/>
    <lineage>
        <taxon>Bacteria</taxon>
        <taxon>Bacillati</taxon>
        <taxon>Chloroflexota</taxon>
        <taxon>Ardenticatenia</taxon>
        <taxon>Candidatus Promineifilales</taxon>
        <taxon>Candidatus Promineifilaceae</taxon>
        <taxon>Candidatus Promineifilum</taxon>
    </lineage>
</organism>